<keyword evidence="3" id="KW-1185">Reference proteome</keyword>
<dbReference type="Proteomes" id="UP000236752">
    <property type="component" value="Unassembled WGS sequence"/>
</dbReference>
<proteinExistence type="predicted"/>
<gene>
    <name evidence="2" type="ORF">SAMN04488045_2874</name>
</gene>
<feature type="domain" description="Hemerythrin-like" evidence="1">
    <location>
        <begin position="40"/>
        <end position="174"/>
    </location>
</feature>
<sequence>MTDDLLALEYRTALPDALRALLETYPREGWTQHKNFAGLVEFWLGRHMMFRQLTGALQEDAEQAMDSKMDLMLYKPRLARFGGGLVQELHGHHNIEDHHYFPQLSGLEPSLQRGFDILDKDHHAMDGLLSRFANAANGVLQDTSEIGVFREELLSFNKMLDRHLVDEEELIVPVILKNGSNVLH</sequence>
<accession>A0A1H6A767</accession>
<reference evidence="2 3" key="1">
    <citation type="submission" date="2016-10" db="EMBL/GenBank/DDBJ databases">
        <authorList>
            <person name="de Groot N.N."/>
        </authorList>
    </citation>
    <scope>NUCLEOTIDE SEQUENCE [LARGE SCALE GENOMIC DNA]</scope>
    <source>
        <strain evidence="2 3">DSM 26915</strain>
    </source>
</reference>
<evidence type="ECO:0000313" key="3">
    <source>
        <dbReference type="Proteomes" id="UP000236752"/>
    </source>
</evidence>
<protein>
    <submittedName>
        <fullName evidence="2">Hemerythrin HHE cation binding domain-containing protein</fullName>
    </submittedName>
</protein>
<evidence type="ECO:0000313" key="2">
    <source>
        <dbReference type="EMBL" id="SEG44212.1"/>
    </source>
</evidence>
<dbReference type="RefSeq" id="WP_103911180.1">
    <property type="nucleotide sequence ID" value="NZ_FNUZ01000004.1"/>
</dbReference>
<name>A0A1H6A767_9RHOB</name>
<dbReference type="OrthoDB" id="6077989at2"/>
<dbReference type="AlphaFoldDB" id="A0A1H6A767"/>
<dbReference type="Pfam" id="PF01814">
    <property type="entry name" value="Hemerythrin"/>
    <property type="match status" value="1"/>
</dbReference>
<dbReference type="EMBL" id="FNUZ01000004">
    <property type="protein sequence ID" value="SEG44212.1"/>
    <property type="molecule type" value="Genomic_DNA"/>
</dbReference>
<evidence type="ECO:0000259" key="1">
    <source>
        <dbReference type="Pfam" id="PF01814"/>
    </source>
</evidence>
<organism evidence="2 3">
    <name type="scientific">Thalassococcus halodurans</name>
    <dbReference type="NCBI Taxonomy" id="373675"/>
    <lineage>
        <taxon>Bacteria</taxon>
        <taxon>Pseudomonadati</taxon>
        <taxon>Pseudomonadota</taxon>
        <taxon>Alphaproteobacteria</taxon>
        <taxon>Rhodobacterales</taxon>
        <taxon>Roseobacteraceae</taxon>
        <taxon>Thalassococcus</taxon>
    </lineage>
</organism>
<dbReference type="Gene3D" id="1.20.120.520">
    <property type="entry name" value="nmb1532 protein domain like"/>
    <property type="match status" value="1"/>
</dbReference>
<dbReference type="InterPro" id="IPR012312">
    <property type="entry name" value="Hemerythrin-like"/>
</dbReference>